<dbReference type="Proteomes" id="UP000002026">
    <property type="component" value="Chromosome"/>
</dbReference>
<dbReference type="STRING" id="471855.Shel_24400"/>
<feature type="transmembrane region" description="Helical" evidence="1">
    <location>
        <begin position="213"/>
        <end position="236"/>
    </location>
</feature>
<sequence length="240" mass="24081">MGTELKKSAPAFLTLFASALIIALLGRIGSKVLDVTGALGYNYRAATAPYLTDGLTTLDKLPFTMTGGTLVGFIFAGGLALCLATATVLLFAHLYPQKGQGGIGAALVWGFASAIVAFVCLFIIVLGLYSEVLLSQMTKGGGGSLGLTLGMLVLAVGTLTAAASLVLRGALVKGAESSRPTFVWVIATLAVCGAAVCALVCICFSAINANPASPAAIAGSLGAACICNLVMAFAGVRLGK</sequence>
<feature type="transmembrane region" description="Helical" evidence="1">
    <location>
        <begin position="70"/>
        <end position="95"/>
    </location>
</feature>
<dbReference type="HOGENOM" id="CLU_100526_0_0_11"/>
<dbReference type="AlphaFoldDB" id="C7N207"/>
<keyword evidence="1" id="KW-1133">Transmembrane helix</keyword>
<feature type="transmembrane region" description="Helical" evidence="1">
    <location>
        <begin position="182"/>
        <end position="207"/>
    </location>
</feature>
<proteinExistence type="predicted"/>
<feature type="transmembrane region" description="Helical" evidence="1">
    <location>
        <begin position="107"/>
        <end position="129"/>
    </location>
</feature>
<keyword evidence="1" id="KW-0812">Transmembrane</keyword>
<feature type="transmembrane region" description="Helical" evidence="1">
    <location>
        <begin position="12"/>
        <end position="29"/>
    </location>
</feature>
<evidence type="ECO:0000313" key="2">
    <source>
        <dbReference type="EMBL" id="ACV23448.1"/>
    </source>
</evidence>
<dbReference type="RefSeq" id="WP_012799546.1">
    <property type="nucleotide sequence ID" value="NC_013165.1"/>
</dbReference>
<feature type="transmembrane region" description="Helical" evidence="1">
    <location>
        <begin position="149"/>
        <end position="170"/>
    </location>
</feature>
<protein>
    <submittedName>
        <fullName evidence="2">Uncharacterized protein</fullName>
    </submittedName>
</protein>
<name>C7N207_SLAHD</name>
<keyword evidence="3" id="KW-1185">Reference proteome</keyword>
<organism evidence="2 3">
    <name type="scientific">Slackia heliotrinireducens (strain ATCC 29202 / DSM 20476 / NCTC 11029 / RHS 1)</name>
    <name type="common">Peptococcus heliotrinreducens</name>
    <dbReference type="NCBI Taxonomy" id="471855"/>
    <lineage>
        <taxon>Bacteria</taxon>
        <taxon>Bacillati</taxon>
        <taxon>Actinomycetota</taxon>
        <taxon>Coriobacteriia</taxon>
        <taxon>Eggerthellales</taxon>
        <taxon>Eggerthellaceae</taxon>
        <taxon>Slackia</taxon>
    </lineage>
</organism>
<dbReference type="EMBL" id="CP001684">
    <property type="protein sequence ID" value="ACV23448.1"/>
    <property type="molecule type" value="Genomic_DNA"/>
</dbReference>
<evidence type="ECO:0000313" key="3">
    <source>
        <dbReference type="Proteomes" id="UP000002026"/>
    </source>
</evidence>
<keyword evidence="1" id="KW-0472">Membrane</keyword>
<evidence type="ECO:0000256" key="1">
    <source>
        <dbReference type="SAM" id="Phobius"/>
    </source>
</evidence>
<accession>C7N207</accession>
<dbReference type="KEGG" id="shi:Shel_24400"/>
<reference evidence="2 3" key="1">
    <citation type="journal article" date="2009" name="Stand. Genomic Sci.">
        <title>Complete genome sequence of Slackia heliotrinireducens type strain (RHS 1).</title>
        <authorList>
            <person name="Pukall R."/>
            <person name="Lapidus A."/>
            <person name="Nolan M."/>
            <person name="Copeland A."/>
            <person name="Glavina Del Rio T."/>
            <person name="Lucas S."/>
            <person name="Chen F."/>
            <person name="Tice H."/>
            <person name="Cheng J.F."/>
            <person name="Chertkov O."/>
            <person name="Bruce D."/>
            <person name="Goodwin L."/>
            <person name="Kuske C."/>
            <person name="Brettin T."/>
            <person name="Detter J.C."/>
            <person name="Han C."/>
            <person name="Pitluck S."/>
            <person name="Pati A."/>
            <person name="Mavrommatis K."/>
            <person name="Ivanova N."/>
            <person name="Ovchinnikova G."/>
            <person name="Chen A."/>
            <person name="Palaniappan K."/>
            <person name="Schneider S."/>
            <person name="Rohde M."/>
            <person name="Chain P."/>
            <person name="D'haeseleer P."/>
            <person name="Goker M."/>
            <person name="Bristow J."/>
            <person name="Eisen J.A."/>
            <person name="Markowitz V."/>
            <person name="Kyrpides N.C."/>
            <person name="Klenk H.P."/>
            <person name="Hugenholtz P."/>
        </authorList>
    </citation>
    <scope>NUCLEOTIDE SEQUENCE [LARGE SCALE GENOMIC DNA]</scope>
    <source>
        <strain evidence="3">ATCC 29202 / DSM 20476 / NCTC 11029 / RHS 1</strain>
    </source>
</reference>
<gene>
    <name evidence="2" type="ordered locus">Shel_24400</name>
</gene>